<dbReference type="AlphaFoldDB" id="A0A6H9GRR1"/>
<accession>A0A6H9GRR1</accession>
<dbReference type="EMBL" id="BJCH01000163">
    <property type="protein sequence ID" value="GCL48442.1"/>
    <property type="molecule type" value="Genomic_DNA"/>
</dbReference>
<comment type="caution">
    <text evidence="1">The sequence shown here is derived from an EMBL/GenBank/DDBJ whole genome shotgun (WGS) entry which is preliminary data.</text>
</comment>
<proteinExistence type="predicted"/>
<dbReference type="Proteomes" id="UP000438874">
    <property type="component" value="Unassembled WGS sequence"/>
</dbReference>
<reference evidence="1 2" key="1">
    <citation type="submission" date="2019-02" db="EMBL/GenBank/DDBJ databases">
        <title>Draft genome sequence of Arthrospira platensis NIES-3787.</title>
        <authorList>
            <person name="Yamaguchi H."/>
            <person name="Suzuki S."/>
            <person name="Kawachi M."/>
        </authorList>
    </citation>
    <scope>NUCLEOTIDE SEQUENCE [LARGE SCALE GENOMIC DNA]</scope>
    <source>
        <strain evidence="1 2">NIES-3787</strain>
    </source>
</reference>
<evidence type="ECO:0000313" key="1">
    <source>
        <dbReference type="EMBL" id="GCL48442.1"/>
    </source>
</evidence>
<sequence>MFPTFLYKTEVDGLLVAQRRQSTAHGEGAALRLGADLGGDRSLWRCVWQIVVPHHAGDFFNQVFFNLQIKPIGRGLHRHHTFALRHWQAQTLQSIRALRLGERHANDFGSTRHTQRHRRGLGYIGLLVIHRATGGGRCAANIDDELRNALNVFHRQAGVHTPLETVPCFGRKVKPARAPGD</sequence>
<gene>
    <name evidence="1" type="ORF">NIES3787_41610</name>
</gene>
<name>A0A6H9GRR1_MICAE</name>
<evidence type="ECO:0000313" key="2">
    <source>
        <dbReference type="Proteomes" id="UP000438874"/>
    </source>
</evidence>
<protein>
    <submittedName>
        <fullName evidence="1">Uncharacterized protein</fullName>
    </submittedName>
</protein>
<organism evidence="1 2">
    <name type="scientific">Microcystis aeruginosa NIES-3787</name>
    <dbReference type="NCBI Taxonomy" id="2517782"/>
    <lineage>
        <taxon>Bacteria</taxon>
        <taxon>Bacillati</taxon>
        <taxon>Cyanobacteriota</taxon>
        <taxon>Cyanophyceae</taxon>
        <taxon>Oscillatoriophycideae</taxon>
        <taxon>Chroococcales</taxon>
        <taxon>Microcystaceae</taxon>
        <taxon>Microcystis</taxon>
    </lineage>
</organism>